<protein>
    <submittedName>
        <fullName evidence="2">Integrase catalytic domain-containing protein</fullName>
    </submittedName>
</protein>
<gene>
    <name evidence="2" type="primary">X975_08509</name>
    <name evidence="2" type="ORF">TNCV_1122691</name>
</gene>
<evidence type="ECO:0000313" key="3">
    <source>
        <dbReference type="Proteomes" id="UP000887159"/>
    </source>
</evidence>
<dbReference type="PANTHER" id="PTHR47331">
    <property type="entry name" value="PHD-TYPE DOMAIN-CONTAINING PROTEIN"/>
    <property type="match status" value="1"/>
</dbReference>
<dbReference type="SUPFAM" id="SSF53098">
    <property type="entry name" value="Ribonuclease H-like"/>
    <property type="match status" value="1"/>
</dbReference>
<dbReference type="EMBL" id="BMAU01021301">
    <property type="protein sequence ID" value="GFY10746.1"/>
    <property type="molecule type" value="Genomic_DNA"/>
</dbReference>
<comment type="caution">
    <text evidence="2">The sequence shown here is derived from an EMBL/GenBank/DDBJ whole genome shotgun (WGS) entry which is preliminary data.</text>
</comment>
<evidence type="ECO:0000256" key="1">
    <source>
        <dbReference type="SAM" id="MobiDB-lite"/>
    </source>
</evidence>
<feature type="region of interest" description="Disordered" evidence="1">
    <location>
        <begin position="225"/>
        <end position="246"/>
    </location>
</feature>
<name>A0A8X6SLX6_TRICX</name>
<dbReference type="PANTHER" id="PTHR47331:SF6">
    <property type="entry name" value="DOUBLECORTIN DOMAIN-CONTAINING PROTEIN"/>
    <property type="match status" value="1"/>
</dbReference>
<evidence type="ECO:0000313" key="2">
    <source>
        <dbReference type="EMBL" id="GFY10746.1"/>
    </source>
</evidence>
<sequence>MVALWWLKNYGDWSVFVTNRVNEINSLVSSQFWRHVSVEEEIPWYAITFSNFHSIFRFVSWILRFVKDVTKKREFRVIEELAVHEIEHAEKSLIKIVQAKFFPSEDSFPNMNVITNEEGVKRVKTRITEWSDNLEFIYPIILPGSELVSLPSDRVNVAAVFEVVSVDLAGPLYVKGGQKSWIVLFTCPTYRALHLGLTSSLSTEAFLWPLRRFIARRGRPRVIHSDNGTNFRGTQGELSGIDWEKS</sequence>
<accession>A0A8X6SLX6</accession>
<proteinExistence type="predicted"/>
<reference evidence="2" key="1">
    <citation type="submission" date="2020-08" db="EMBL/GenBank/DDBJ databases">
        <title>Multicomponent nature underlies the extraordinary mechanical properties of spider dragline silk.</title>
        <authorList>
            <person name="Kono N."/>
            <person name="Nakamura H."/>
            <person name="Mori M."/>
            <person name="Yoshida Y."/>
            <person name="Ohtoshi R."/>
            <person name="Malay A.D."/>
            <person name="Moran D.A.P."/>
            <person name="Tomita M."/>
            <person name="Numata K."/>
            <person name="Arakawa K."/>
        </authorList>
    </citation>
    <scope>NUCLEOTIDE SEQUENCE</scope>
</reference>
<keyword evidence="3" id="KW-1185">Reference proteome</keyword>
<dbReference type="InterPro" id="IPR036397">
    <property type="entry name" value="RNaseH_sf"/>
</dbReference>
<dbReference type="Gene3D" id="3.30.420.10">
    <property type="entry name" value="Ribonuclease H-like superfamily/Ribonuclease H"/>
    <property type="match status" value="1"/>
</dbReference>
<feature type="compositionally biased region" description="Polar residues" evidence="1">
    <location>
        <begin position="226"/>
        <end position="237"/>
    </location>
</feature>
<dbReference type="GO" id="GO:0003676">
    <property type="term" value="F:nucleic acid binding"/>
    <property type="evidence" value="ECO:0007669"/>
    <property type="project" value="InterPro"/>
</dbReference>
<organism evidence="2 3">
    <name type="scientific">Trichonephila clavipes</name>
    <name type="common">Golden silk orbweaver</name>
    <name type="synonym">Nephila clavipes</name>
    <dbReference type="NCBI Taxonomy" id="2585209"/>
    <lineage>
        <taxon>Eukaryota</taxon>
        <taxon>Metazoa</taxon>
        <taxon>Ecdysozoa</taxon>
        <taxon>Arthropoda</taxon>
        <taxon>Chelicerata</taxon>
        <taxon>Arachnida</taxon>
        <taxon>Araneae</taxon>
        <taxon>Araneomorphae</taxon>
        <taxon>Entelegynae</taxon>
        <taxon>Araneoidea</taxon>
        <taxon>Nephilidae</taxon>
        <taxon>Trichonephila</taxon>
    </lineage>
</organism>
<dbReference type="AlphaFoldDB" id="A0A8X6SLX6"/>
<dbReference type="InterPro" id="IPR012337">
    <property type="entry name" value="RNaseH-like_sf"/>
</dbReference>
<dbReference type="Proteomes" id="UP000887159">
    <property type="component" value="Unassembled WGS sequence"/>
</dbReference>